<accession>A0AAN7T8Y1</accession>
<protein>
    <submittedName>
        <fullName evidence="1">Uncharacterized protein</fullName>
    </submittedName>
</protein>
<evidence type="ECO:0000313" key="2">
    <source>
        <dbReference type="Proteomes" id="UP001310890"/>
    </source>
</evidence>
<dbReference type="AlphaFoldDB" id="A0AAN7T8Y1"/>
<name>A0AAN7T8Y1_9PEZI</name>
<evidence type="ECO:0000313" key="1">
    <source>
        <dbReference type="EMBL" id="KAK5107085.1"/>
    </source>
</evidence>
<dbReference type="Proteomes" id="UP001310890">
    <property type="component" value="Unassembled WGS sequence"/>
</dbReference>
<sequence length="86" mass="9089">MGGLERPFTALFAGQVVLDPEPVAVGLAAAAEEEEGETITVERVVGEAVSAFWLTVAVNVVYASEDAEDTEPWALLIERVIMLTGA</sequence>
<comment type="caution">
    <text evidence="1">The sequence shown here is derived from an EMBL/GenBank/DDBJ whole genome shotgun (WGS) entry which is preliminary data.</text>
</comment>
<gene>
    <name evidence="1" type="ORF">LTR62_001869</name>
</gene>
<dbReference type="EMBL" id="JAVRRL010000141">
    <property type="protein sequence ID" value="KAK5107085.1"/>
    <property type="molecule type" value="Genomic_DNA"/>
</dbReference>
<proteinExistence type="predicted"/>
<organism evidence="1 2">
    <name type="scientific">Meristemomyces frigidus</name>
    <dbReference type="NCBI Taxonomy" id="1508187"/>
    <lineage>
        <taxon>Eukaryota</taxon>
        <taxon>Fungi</taxon>
        <taxon>Dikarya</taxon>
        <taxon>Ascomycota</taxon>
        <taxon>Pezizomycotina</taxon>
        <taxon>Dothideomycetes</taxon>
        <taxon>Dothideomycetidae</taxon>
        <taxon>Mycosphaerellales</taxon>
        <taxon>Teratosphaeriaceae</taxon>
        <taxon>Meristemomyces</taxon>
    </lineage>
</organism>
<reference evidence="1" key="1">
    <citation type="submission" date="2023-08" db="EMBL/GenBank/DDBJ databases">
        <title>Black Yeasts Isolated from many extreme environments.</title>
        <authorList>
            <person name="Coleine C."/>
            <person name="Stajich J.E."/>
            <person name="Selbmann L."/>
        </authorList>
    </citation>
    <scope>NUCLEOTIDE SEQUENCE</scope>
    <source>
        <strain evidence="1">CCFEE 5401</strain>
    </source>
</reference>